<keyword evidence="3" id="KW-0828">Tyrosine catabolism</keyword>
<evidence type="ECO:0000256" key="2">
    <source>
        <dbReference type="ARBA" id="ARBA00013222"/>
    </source>
</evidence>
<dbReference type="GO" id="GO:0006559">
    <property type="term" value="P:L-phenylalanine catabolic process"/>
    <property type="evidence" value="ECO:0007669"/>
    <property type="project" value="UniProtKB-KW"/>
</dbReference>
<accession>A0ABD1M3W5</accession>
<keyword evidence="4" id="KW-0585">Phenylalanine catabolism</keyword>
<comment type="caution">
    <text evidence="5">The sequence shown here is derived from an EMBL/GenBank/DDBJ whole genome shotgun (WGS) entry which is preliminary data.</text>
</comment>
<sequence>MCMVNQNVYADSANEFLLVVAVPMGLNPRGRRRRICLPRQLRALRRVGLPAGGDVVPDVGLHDPAAGPHCQEHGGAGDGCELPEGVELAGSTVSLPLNESVYRRKRKSQIKTYLKHNEGTGVHHLVLVSKDIFRTLREMRMQSSIVFLYRPYLELQTSELDVLGVYGKIRKRSTISLLEEKPSSDIREARVMEMHG</sequence>
<dbReference type="EC" id="1.13.11.27" evidence="2"/>
<reference evidence="5 6" key="1">
    <citation type="submission" date="2024-08" db="EMBL/GenBank/DDBJ databases">
        <title>Insights into the chromosomal genome structure of Flemingia macrophylla.</title>
        <authorList>
            <person name="Ding Y."/>
            <person name="Zhao Y."/>
            <person name="Bi W."/>
            <person name="Wu M."/>
            <person name="Zhao G."/>
            <person name="Gong Y."/>
            <person name="Li W."/>
            <person name="Zhang P."/>
        </authorList>
    </citation>
    <scope>NUCLEOTIDE SEQUENCE [LARGE SCALE GENOMIC DNA]</scope>
    <source>
        <strain evidence="5">DYQJB</strain>
        <tissue evidence="5">Leaf</tissue>
    </source>
</reference>
<dbReference type="SUPFAM" id="SSF54593">
    <property type="entry name" value="Glyoxalase/Bleomycin resistance protein/Dihydroxybiphenyl dioxygenase"/>
    <property type="match status" value="1"/>
</dbReference>
<dbReference type="Gene3D" id="3.10.180.10">
    <property type="entry name" value="2,3-Dihydroxybiphenyl 1,2-Dioxygenase, domain 1"/>
    <property type="match status" value="1"/>
</dbReference>
<comment type="pathway">
    <text evidence="1">Amino-acid degradation; L-phenylalanine degradation; acetoacetate and fumarate from L-phenylalanine: step 3/6.</text>
</comment>
<evidence type="ECO:0000313" key="5">
    <source>
        <dbReference type="EMBL" id="KAL2330487.1"/>
    </source>
</evidence>
<dbReference type="InterPro" id="IPR029068">
    <property type="entry name" value="Glyas_Bleomycin-R_OHBP_Dase"/>
</dbReference>
<name>A0ABD1M3W5_9FABA</name>
<evidence type="ECO:0000256" key="4">
    <source>
        <dbReference type="ARBA" id="ARBA00023232"/>
    </source>
</evidence>
<gene>
    <name evidence="5" type="ORF">Fmac_018068</name>
</gene>
<dbReference type="AlphaFoldDB" id="A0ABD1M3W5"/>
<dbReference type="PANTHER" id="PTHR11959:SF1">
    <property type="entry name" value="4-HYDROXYPHENYLPYRUVATE DIOXYGENASE"/>
    <property type="match status" value="1"/>
</dbReference>
<dbReference type="PANTHER" id="PTHR11959">
    <property type="entry name" value="4-HYDROXYPHENYLPYRUVATE DIOXYGENASE"/>
    <property type="match status" value="1"/>
</dbReference>
<organism evidence="5 6">
    <name type="scientific">Flemingia macrophylla</name>
    <dbReference type="NCBI Taxonomy" id="520843"/>
    <lineage>
        <taxon>Eukaryota</taxon>
        <taxon>Viridiplantae</taxon>
        <taxon>Streptophyta</taxon>
        <taxon>Embryophyta</taxon>
        <taxon>Tracheophyta</taxon>
        <taxon>Spermatophyta</taxon>
        <taxon>Magnoliopsida</taxon>
        <taxon>eudicotyledons</taxon>
        <taxon>Gunneridae</taxon>
        <taxon>Pentapetalae</taxon>
        <taxon>rosids</taxon>
        <taxon>fabids</taxon>
        <taxon>Fabales</taxon>
        <taxon>Fabaceae</taxon>
        <taxon>Papilionoideae</taxon>
        <taxon>50 kb inversion clade</taxon>
        <taxon>NPAAA clade</taxon>
        <taxon>indigoferoid/millettioid clade</taxon>
        <taxon>Phaseoleae</taxon>
        <taxon>Flemingia</taxon>
    </lineage>
</organism>
<evidence type="ECO:0000256" key="1">
    <source>
        <dbReference type="ARBA" id="ARBA00005162"/>
    </source>
</evidence>
<protein>
    <recommendedName>
        <fullName evidence="2">4-hydroxyphenylpyruvate dioxygenase</fullName>
        <ecNumber evidence="2">1.13.11.27</ecNumber>
    </recommendedName>
</protein>
<dbReference type="GO" id="GO:0003868">
    <property type="term" value="F:4-hydroxyphenylpyruvate dioxygenase activity"/>
    <property type="evidence" value="ECO:0007669"/>
    <property type="project" value="UniProtKB-EC"/>
</dbReference>
<dbReference type="EMBL" id="JBGMDY010000006">
    <property type="protein sequence ID" value="KAL2330487.1"/>
    <property type="molecule type" value="Genomic_DNA"/>
</dbReference>
<keyword evidence="6" id="KW-1185">Reference proteome</keyword>
<dbReference type="Proteomes" id="UP001603857">
    <property type="component" value="Unassembled WGS sequence"/>
</dbReference>
<proteinExistence type="predicted"/>
<dbReference type="InterPro" id="IPR005956">
    <property type="entry name" value="4OHPhenylPyrv_dOase"/>
</dbReference>
<evidence type="ECO:0000256" key="3">
    <source>
        <dbReference type="ARBA" id="ARBA00022878"/>
    </source>
</evidence>
<evidence type="ECO:0000313" key="6">
    <source>
        <dbReference type="Proteomes" id="UP001603857"/>
    </source>
</evidence>
<dbReference type="GO" id="GO:0006572">
    <property type="term" value="P:L-tyrosine catabolic process"/>
    <property type="evidence" value="ECO:0007669"/>
    <property type="project" value="UniProtKB-KW"/>
</dbReference>